<dbReference type="Proteomes" id="UP000887564">
    <property type="component" value="Unplaced"/>
</dbReference>
<proteinExistence type="predicted"/>
<dbReference type="WBParaSite" id="PEQ_0000039501-mRNA-1">
    <property type="protein sequence ID" value="PEQ_0000039501-mRNA-1"/>
    <property type="gene ID" value="PEQ_0000039501"/>
</dbReference>
<organism evidence="1 2">
    <name type="scientific">Parascaris equorum</name>
    <name type="common">Equine roundworm</name>
    <dbReference type="NCBI Taxonomy" id="6256"/>
    <lineage>
        <taxon>Eukaryota</taxon>
        <taxon>Metazoa</taxon>
        <taxon>Ecdysozoa</taxon>
        <taxon>Nematoda</taxon>
        <taxon>Chromadorea</taxon>
        <taxon>Rhabditida</taxon>
        <taxon>Spirurina</taxon>
        <taxon>Ascaridomorpha</taxon>
        <taxon>Ascaridoidea</taxon>
        <taxon>Ascarididae</taxon>
        <taxon>Parascaris</taxon>
    </lineage>
</organism>
<name>A0A914R1B5_PAREQ</name>
<keyword evidence="1" id="KW-1185">Reference proteome</keyword>
<reference evidence="2" key="1">
    <citation type="submission" date="2022-11" db="UniProtKB">
        <authorList>
            <consortium name="WormBaseParasite"/>
        </authorList>
    </citation>
    <scope>IDENTIFICATION</scope>
</reference>
<evidence type="ECO:0000313" key="2">
    <source>
        <dbReference type="WBParaSite" id="PEQ_0000039501-mRNA-1"/>
    </source>
</evidence>
<evidence type="ECO:0000313" key="1">
    <source>
        <dbReference type="Proteomes" id="UP000887564"/>
    </source>
</evidence>
<accession>A0A914R1B5</accession>
<dbReference type="AlphaFoldDB" id="A0A914R1B5"/>
<protein>
    <submittedName>
        <fullName evidence="2">Uncharacterized protein</fullName>
    </submittedName>
</protein>
<sequence length="82" mass="8591">MCTNQSIVLTFTFLLDDGSLSAGTAPIHSSRMVGSNSEGASKNAMGRPSISEPAVLGQFLIAQEVLKRRIQIKSGIGQQQGG</sequence>